<gene>
    <name evidence="3" type="ordered locus">MTR_4g094825</name>
</gene>
<dbReference type="InterPro" id="IPR023213">
    <property type="entry name" value="CAT-like_dom_sf"/>
</dbReference>
<dbReference type="EMBL" id="CM001220">
    <property type="protein sequence ID" value="KEH31449.1"/>
    <property type="molecule type" value="Genomic_DNA"/>
</dbReference>
<dbReference type="PANTHER" id="PTHR31896:SF43">
    <property type="entry name" value="PROTEIN ENHANCED PSEUDOMONAS SUSCEPTIBILITY 1"/>
    <property type="match status" value="1"/>
</dbReference>
<proteinExistence type="predicted"/>
<dbReference type="PANTHER" id="PTHR31896">
    <property type="entry name" value="FAMILY REGULATORY PROTEIN, PUTATIVE (AFU_ORTHOLOGUE AFUA_3G14730)-RELATED"/>
    <property type="match status" value="1"/>
</dbReference>
<dbReference type="GO" id="GO:0016747">
    <property type="term" value="F:acyltransferase activity, transferring groups other than amino-acyl groups"/>
    <property type="evidence" value="ECO:0000318"/>
    <property type="project" value="GO_Central"/>
</dbReference>
<evidence type="ECO:0000256" key="1">
    <source>
        <dbReference type="ARBA" id="ARBA00022679"/>
    </source>
</evidence>
<name>A0A072UNR0_MEDTR</name>
<reference evidence="3 5" key="2">
    <citation type="journal article" date="2014" name="BMC Genomics">
        <title>An improved genome release (version Mt4.0) for the model legume Medicago truncatula.</title>
        <authorList>
            <person name="Tang H."/>
            <person name="Krishnakumar V."/>
            <person name="Bidwell S."/>
            <person name="Rosen B."/>
            <person name="Chan A."/>
            <person name="Zhou S."/>
            <person name="Gentzbittel L."/>
            <person name="Childs K.L."/>
            <person name="Yandell M."/>
            <person name="Gundlach H."/>
            <person name="Mayer K.F."/>
            <person name="Schwartz D.C."/>
            <person name="Town C.D."/>
        </authorList>
    </citation>
    <scope>GENOME REANNOTATION</scope>
    <source>
        <strain evidence="3">A17</strain>
        <strain evidence="4 5">cv. Jemalong A17</strain>
    </source>
</reference>
<organism evidence="3 5">
    <name type="scientific">Medicago truncatula</name>
    <name type="common">Barrel medic</name>
    <name type="synonym">Medicago tribuloides</name>
    <dbReference type="NCBI Taxonomy" id="3880"/>
    <lineage>
        <taxon>Eukaryota</taxon>
        <taxon>Viridiplantae</taxon>
        <taxon>Streptophyta</taxon>
        <taxon>Embryophyta</taxon>
        <taxon>Tracheophyta</taxon>
        <taxon>Spermatophyta</taxon>
        <taxon>Magnoliopsida</taxon>
        <taxon>eudicotyledons</taxon>
        <taxon>Gunneridae</taxon>
        <taxon>Pentapetalae</taxon>
        <taxon>rosids</taxon>
        <taxon>fabids</taxon>
        <taxon>Fabales</taxon>
        <taxon>Fabaceae</taxon>
        <taxon>Papilionoideae</taxon>
        <taxon>50 kb inversion clade</taxon>
        <taxon>NPAAA clade</taxon>
        <taxon>Hologalegina</taxon>
        <taxon>IRL clade</taxon>
        <taxon>Trifolieae</taxon>
        <taxon>Medicago</taxon>
    </lineage>
</organism>
<sequence length="392" mass="44462">MSREKGRERQRERGGYPRSHLGQQNDNNKQTKSLGLMYPKLKMSREKGRERQRERGGYPRSHLGQQNDNNKQTKSLGKYNNLNSSDYEKIDLTPWDLQFLPLETIQRGHLFHQPIPNQNQINHLKQTLSTTLSYFPPLSRLIITQHNVTTNNNNTSCSIICNNLGALFVHATTQNTTVDDIFQSNYTPLIVHSFFPFNGVKNYEATSKPTLAVQVTELSNGVFIEFTCNHIVADAKSFWHFVNSWSQILKDVRPRMIPPLEEDYFGNAVVVNECEIGKVALEINKMILLHSDEKIRNHYESWLRTRRLFQSGSSLGGNKLAISSSPRFDVFGNDFGWGKPVAVRSGSGNKNNGKISVFAGAEEGSIDVEICLSYEILEALANDVEFLVPISK</sequence>
<feature type="compositionally biased region" description="Basic and acidic residues" evidence="2">
    <location>
        <begin position="1"/>
        <end position="15"/>
    </location>
</feature>
<dbReference type="GO" id="GO:0005737">
    <property type="term" value="C:cytoplasm"/>
    <property type="evidence" value="ECO:0000318"/>
    <property type="project" value="GO_Central"/>
</dbReference>
<reference evidence="3 5" key="1">
    <citation type="journal article" date="2011" name="Nature">
        <title>The Medicago genome provides insight into the evolution of rhizobial symbioses.</title>
        <authorList>
            <person name="Young N.D."/>
            <person name="Debelle F."/>
            <person name="Oldroyd G.E."/>
            <person name="Geurts R."/>
            <person name="Cannon S.B."/>
            <person name="Udvardi M.K."/>
            <person name="Benedito V.A."/>
            <person name="Mayer K.F."/>
            <person name="Gouzy J."/>
            <person name="Schoof H."/>
            <person name="Van de Peer Y."/>
            <person name="Proost S."/>
            <person name="Cook D.R."/>
            <person name="Meyers B.C."/>
            <person name="Spannagl M."/>
            <person name="Cheung F."/>
            <person name="De Mita S."/>
            <person name="Krishnakumar V."/>
            <person name="Gundlach H."/>
            <person name="Zhou S."/>
            <person name="Mudge J."/>
            <person name="Bharti A.K."/>
            <person name="Murray J.D."/>
            <person name="Naoumkina M.A."/>
            <person name="Rosen B."/>
            <person name="Silverstein K.A."/>
            <person name="Tang H."/>
            <person name="Rombauts S."/>
            <person name="Zhao P.X."/>
            <person name="Zhou P."/>
            <person name="Barbe V."/>
            <person name="Bardou P."/>
            <person name="Bechner M."/>
            <person name="Bellec A."/>
            <person name="Berger A."/>
            <person name="Berges H."/>
            <person name="Bidwell S."/>
            <person name="Bisseling T."/>
            <person name="Choisne N."/>
            <person name="Couloux A."/>
            <person name="Denny R."/>
            <person name="Deshpande S."/>
            <person name="Dai X."/>
            <person name="Doyle J.J."/>
            <person name="Dudez A.M."/>
            <person name="Farmer A.D."/>
            <person name="Fouteau S."/>
            <person name="Franken C."/>
            <person name="Gibelin C."/>
            <person name="Gish J."/>
            <person name="Goldstein S."/>
            <person name="Gonzalez A.J."/>
            <person name="Green P.J."/>
            <person name="Hallab A."/>
            <person name="Hartog M."/>
            <person name="Hua A."/>
            <person name="Humphray S.J."/>
            <person name="Jeong D.H."/>
            <person name="Jing Y."/>
            <person name="Jocker A."/>
            <person name="Kenton S.M."/>
            <person name="Kim D.J."/>
            <person name="Klee K."/>
            <person name="Lai H."/>
            <person name="Lang C."/>
            <person name="Lin S."/>
            <person name="Macmil S.L."/>
            <person name="Magdelenat G."/>
            <person name="Matthews L."/>
            <person name="McCorrison J."/>
            <person name="Monaghan E.L."/>
            <person name="Mun J.H."/>
            <person name="Najar F.Z."/>
            <person name="Nicholson C."/>
            <person name="Noirot C."/>
            <person name="O'Bleness M."/>
            <person name="Paule C.R."/>
            <person name="Poulain J."/>
            <person name="Prion F."/>
            <person name="Qin B."/>
            <person name="Qu C."/>
            <person name="Retzel E.F."/>
            <person name="Riddle C."/>
            <person name="Sallet E."/>
            <person name="Samain S."/>
            <person name="Samson N."/>
            <person name="Sanders I."/>
            <person name="Saurat O."/>
            <person name="Scarpelli C."/>
            <person name="Schiex T."/>
            <person name="Segurens B."/>
            <person name="Severin A.J."/>
            <person name="Sherrier D.J."/>
            <person name="Shi R."/>
            <person name="Sims S."/>
            <person name="Singer S.R."/>
            <person name="Sinharoy S."/>
            <person name="Sterck L."/>
            <person name="Viollet A."/>
            <person name="Wang B.B."/>
            <person name="Wang K."/>
            <person name="Wang M."/>
            <person name="Wang X."/>
            <person name="Warfsmann J."/>
            <person name="Weissenbach J."/>
            <person name="White D.D."/>
            <person name="White J.D."/>
            <person name="Wiley G.B."/>
            <person name="Wincker P."/>
            <person name="Xing Y."/>
            <person name="Yang L."/>
            <person name="Yao Z."/>
            <person name="Ying F."/>
            <person name="Zhai J."/>
            <person name="Zhou L."/>
            <person name="Zuber A."/>
            <person name="Denarie J."/>
            <person name="Dixon R.A."/>
            <person name="May G.D."/>
            <person name="Schwartz D.C."/>
            <person name="Rogers J."/>
            <person name="Quetier F."/>
            <person name="Town C.D."/>
            <person name="Roe B.A."/>
        </authorList>
    </citation>
    <scope>NUCLEOTIDE SEQUENCE [LARGE SCALE GENOMIC DNA]</scope>
    <source>
        <strain evidence="3">A17</strain>
        <strain evidence="4 5">cv. Jemalong A17</strain>
    </source>
</reference>
<feature type="compositionally biased region" description="Basic and acidic residues" evidence="2">
    <location>
        <begin position="43"/>
        <end position="57"/>
    </location>
</feature>
<dbReference type="EnsemblPlants" id="KEH31449">
    <property type="protein sequence ID" value="KEH31449"/>
    <property type="gene ID" value="MTR_4g094825"/>
</dbReference>
<dbReference type="InterPro" id="IPR051283">
    <property type="entry name" value="Sec_Metabolite_Acyltrans"/>
</dbReference>
<dbReference type="Gene3D" id="3.30.559.10">
    <property type="entry name" value="Chloramphenicol acetyltransferase-like domain"/>
    <property type="match status" value="1"/>
</dbReference>
<evidence type="ECO:0000313" key="5">
    <source>
        <dbReference type="Proteomes" id="UP000002051"/>
    </source>
</evidence>
<feature type="compositionally biased region" description="Polar residues" evidence="2">
    <location>
        <begin position="21"/>
        <end position="33"/>
    </location>
</feature>
<dbReference type="Proteomes" id="UP000002051">
    <property type="component" value="Chromosome 4"/>
</dbReference>
<evidence type="ECO:0000313" key="4">
    <source>
        <dbReference type="EnsemblPlants" id="KEH31449"/>
    </source>
</evidence>
<dbReference type="AlphaFoldDB" id="A0A072UNR0"/>
<accession>A0A072UNR0</accession>
<feature type="compositionally biased region" description="Polar residues" evidence="2">
    <location>
        <begin position="63"/>
        <end position="80"/>
    </location>
</feature>
<dbReference type="STRING" id="3880.A0A072UNR0"/>
<dbReference type="HOGENOM" id="CLU_014546_3_1_1"/>
<evidence type="ECO:0000313" key="3">
    <source>
        <dbReference type="EMBL" id="KEH31449.1"/>
    </source>
</evidence>
<dbReference type="Pfam" id="PF02458">
    <property type="entry name" value="Transferase"/>
    <property type="match status" value="1"/>
</dbReference>
<evidence type="ECO:0000256" key="2">
    <source>
        <dbReference type="SAM" id="MobiDB-lite"/>
    </source>
</evidence>
<keyword evidence="5" id="KW-1185">Reference proteome</keyword>
<protein>
    <submittedName>
        <fullName evidence="3">Transferase family protein</fullName>
    </submittedName>
</protein>
<keyword evidence="1 3" id="KW-0808">Transferase</keyword>
<reference evidence="4" key="3">
    <citation type="submission" date="2015-04" db="UniProtKB">
        <authorList>
            <consortium name="EnsemblPlants"/>
        </authorList>
    </citation>
    <scope>IDENTIFICATION</scope>
    <source>
        <strain evidence="4">cv. Jemalong A17</strain>
    </source>
</reference>
<feature type="region of interest" description="Disordered" evidence="2">
    <location>
        <begin position="1"/>
        <end position="80"/>
    </location>
</feature>